<organism evidence="1 2">
    <name type="scientific">Pseudomonas hunanensis</name>
    <dbReference type="NCBI Taxonomy" id="1247546"/>
    <lineage>
        <taxon>Bacteria</taxon>
        <taxon>Pseudomonadati</taxon>
        <taxon>Pseudomonadota</taxon>
        <taxon>Gammaproteobacteria</taxon>
        <taxon>Pseudomonadales</taxon>
        <taxon>Pseudomonadaceae</taxon>
        <taxon>Pseudomonas</taxon>
    </lineage>
</organism>
<proteinExistence type="predicted"/>
<name>A0ACC6K6K0_9PSED</name>
<dbReference type="EMBL" id="JAVDTH010000023">
    <property type="protein sequence ID" value="MDR6714025.1"/>
    <property type="molecule type" value="Genomic_DNA"/>
</dbReference>
<keyword evidence="2" id="KW-1185">Reference proteome</keyword>
<dbReference type="Proteomes" id="UP001259587">
    <property type="component" value="Unassembled WGS sequence"/>
</dbReference>
<sequence>MHYVQERSFIATFSTETLGFTGILDSFEGTPRTRQNNWLTVVESGLTVAPQQFWFGYFEGEDSGYQVLTIASEAGASHKDYWDLSSNSHVGYYVTSKKPVLWRVRVDGSKIVQPECGECEGVTLGARGQALLSARERPRWEDHWVAVNAPIKLEFTMNVTEVDVPRFENFAQYRR</sequence>
<evidence type="ECO:0000313" key="2">
    <source>
        <dbReference type="Proteomes" id="UP001259587"/>
    </source>
</evidence>
<reference evidence="1" key="1">
    <citation type="submission" date="2023-07" db="EMBL/GenBank/DDBJ databases">
        <title>Sorghum-associated microbial communities from plants grown in Nebraska, USA.</title>
        <authorList>
            <person name="Schachtman D."/>
        </authorList>
    </citation>
    <scope>NUCLEOTIDE SEQUENCE</scope>
    <source>
        <strain evidence="1">BE56</strain>
    </source>
</reference>
<protein>
    <submittedName>
        <fullName evidence="1">Uncharacterized protein</fullName>
    </submittedName>
</protein>
<accession>A0ACC6K6K0</accession>
<evidence type="ECO:0000313" key="1">
    <source>
        <dbReference type="EMBL" id="MDR6714025.1"/>
    </source>
</evidence>
<comment type="caution">
    <text evidence="1">The sequence shown here is derived from an EMBL/GenBank/DDBJ whole genome shotgun (WGS) entry which is preliminary data.</text>
</comment>
<gene>
    <name evidence="1" type="ORF">J2W83_003640</name>
</gene>